<dbReference type="EMBL" id="QXGE01000279">
    <property type="protein sequence ID" value="KAE9317498.1"/>
    <property type="molecule type" value="Genomic_DNA"/>
</dbReference>
<accession>A0A6A3LF62</accession>
<evidence type="ECO:0000313" key="11">
    <source>
        <dbReference type="Proteomes" id="UP000476176"/>
    </source>
</evidence>
<dbReference type="EMBL" id="QXFW01000292">
    <property type="protein sequence ID" value="KAE9017210.1"/>
    <property type="molecule type" value="Genomic_DNA"/>
</dbReference>
<evidence type="ECO:0000313" key="4">
    <source>
        <dbReference type="EMBL" id="KAE9217356.1"/>
    </source>
</evidence>
<evidence type="ECO:0000313" key="6">
    <source>
        <dbReference type="EMBL" id="KAE9317498.1"/>
    </source>
</evidence>
<dbReference type="Proteomes" id="UP000437068">
    <property type="component" value="Unassembled WGS sequence"/>
</dbReference>
<evidence type="ECO:0000313" key="1">
    <source>
        <dbReference type="EMBL" id="KAE8942784.1"/>
    </source>
</evidence>
<evidence type="ECO:0000313" key="9">
    <source>
        <dbReference type="Proteomes" id="UP000437068"/>
    </source>
</evidence>
<organism evidence="2 10">
    <name type="scientific">Phytophthora fragariae</name>
    <dbReference type="NCBI Taxonomy" id="53985"/>
    <lineage>
        <taxon>Eukaryota</taxon>
        <taxon>Sar</taxon>
        <taxon>Stramenopiles</taxon>
        <taxon>Oomycota</taxon>
        <taxon>Peronosporomycetes</taxon>
        <taxon>Peronosporales</taxon>
        <taxon>Peronosporaceae</taxon>
        <taxon>Phytophthora</taxon>
    </lineage>
</organism>
<dbReference type="Proteomes" id="UP000433483">
    <property type="component" value="Unassembled WGS sequence"/>
</dbReference>
<dbReference type="AlphaFoldDB" id="A0A6A3LF62"/>
<gene>
    <name evidence="6" type="ORF">PF001_g6829</name>
    <name evidence="5" type="ORF">PF004_g10903</name>
    <name evidence="4" type="ORF">PF005_g8697</name>
    <name evidence="1" type="ORF">PF009_g7474</name>
    <name evidence="3" type="ORF">PF010_g11706</name>
    <name evidence="2" type="ORF">PF011_g6807</name>
</gene>
<dbReference type="Proteomes" id="UP000460718">
    <property type="component" value="Unassembled WGS sequence"/>
</dbReference>
<evidence type="ECO:0000313" key="10">
    <source>
        <dbReference type="Proteomes" id="UP000460718"/>
    </source>
</evidence>
<evidence type="ECO:0000313" key="3">
    <source>
        <dbReference type="EMBL" id="KAE9108990.1"/>
    </source>
</evidence>
<evidence type="ECO:0000313" key="8">
    <source>
        <dbReference type="Proteomes" id="UP000433483"/>
    </source>
</evidence>
<dbReference type="EMBL" id="QXGB01000376">
    <property type="protein sequence ID" value="KAE9217356.1"/>
    <property type="molecule type" value="Genomic_DNA"/>
</dbReference>
<dbReference type="Proteomes" id="UP000488956">
    <property type="component" value="Unassembled WGS sequence"/>
</dbReference>
<evidence type="ECO:0000313" key="7">
    <source>
        <dbReference type="Proteomes" id="UP000429523"/>
    </source>
</evidence>
<dbReference type="Proteomes" id="UP000476176">
    <property type="component" value="Unassembled WGS sequence"/>
</dbReference>
<sequence length="104" mass="11647">MLIPIENVLSAFKSAVKDFMTERQAEIIDVPPGTTMKAHRQRFLLEAAETLFPVLRQRNCARPATAILSDSMSRWLLSRTCLSAAKQQQGASTIIAIRVFDLKD</sequence>
<evidence type="ECO:0000313" key="12">
    <source>
        <dbReference type="Proteomes" id="UP000488956"/>
    </source>
</evidence>
<keyword evidence="8" id="KW-1185">Reference proteome</keyword>
<name>A0A6A3LF62_9STRA</name>
<dbReference type="EMBL" id="QXFX01000630">
    <property type="protein sequence ID" value="KAE9108990.1"/>
    <property type="molecule type" value="Genomic_DNA"/>
</dbReference>
<dbReference type="OrthoDB" id="91951at2759"/>
<reference evidence="10 11" key="1">
    <citation type="submission" date="2018-09" db="EMBL/GenBank/DDBJ databases">
        <title>Genomic investigation of the strawberry pathogen Phytophthora fragariae indicates pathogenicity is determined by transcriptional variation in three key races.</title>
        <authorList>
            <person name="Adams T.M."/>
            <person name="Armitage A.D."/>
            <person name="Sobczyk M.K."/>
            <person name="Bates H.J."/>
            <person name="Dunwell J.M."/>
            <person name="Nellist C.F."/>
            <person name="Harrison R.J."/>
        </authorList>
    </citation>
    <scope>NUCLEOTIDE SEQUENCE [LARGE SCALE GENOMIC DNA]</scope>
    <source>
        <strain evidence="6 9">A4</strain>
        <strain evidence="5 11">BC-23</strain>
        <strain evidence="4 8">NOV-27</strain>
        <strain evidence="1 7">NOV-9</strain>
        <strain evidence="3 12">ONT-3</strain>
        <strain evidence="2 10">SCRP245</strain>
    </source>
</reference>
<comment type="caution">
    <text evidence="2">The sequence shown here is derived from an EMBL/GenBank/DDBJ whole genome shotgun (WGS) entry which is preliminary data.</text>
</comment>
<proteinExistence type="predicted"/>
<dbReference type="EMBL" id="QXGF01000288">
    <property type="protein sequence ID" value="KAE8942784.1"/>
    <property type="molecule type" value="Genomic_DNA"/>
</dbReference>
<dbReference type="EMBL" id="QXGC01000578">
    <property type="protein sequence ID" value="KAE9229014.1"/>
    <property type="molecule type" value="Genomic_DNA"/>
</dbReference>
<dbReference type="Proteomes" id="UP000429523">
    <property type="component" value="Unassembled WGS sequence"/>
</dbReference>
<evidence type="ECO:0000313" key="5">
    <source>
        <dbReference type="EMBL" id="KAE9229014.1"/>
    </source>
</evidence>
<evidence type="ECO:0000313" key="2">
    <source>
        <dbReference type="EMBL" id="KAE9017210.1"/>
    </source>
</evidence>
<protein>
    <submittedName>
        <fullName evidence="2">Uncharacterized protein</fullName>
    </submittedName>
</protein>